<dbReference type="InterPro" id="IPR042099">
    <property type="entry name" value="ANL_N_sf"/>
</dbReference>
<dbReference type="Proteomes" id="UP001214043">
    <property type="component" value="Chromosome"/>
</dbReference>
<dbReference type="AlphaFoldDB" id="A0AAE9ZDT8"/>
<dbReference type="EMBL" id="CP118166">
    <property type="protein sequence ID" value="WDI33189.1"/>
    <property type="molecule type" value="Genomic_DNA"/>
</dbReference>
<dbReference type="Gene3D" id="3.30.300.30">
    <property type="match status" value="1"/>
</dbReference>
<name>A0AAE9ZDT8_9PROT</name>
<keyword evidence="2" id="KW-1185">Reference proteome</keyword>
<organism evidence="1 2">
    <name type="scientific">Hyphococcus flavus</name>
    <dbReference type="NCBI Taxonomy" id="1866326"/>
    <lineage>
        <taxon>Bacteria</taxon>
        <taxon>Pseudomonadati</taxon>
        <taxon>Pseudomonadota</taxon>
        <taxon>Alphaproteobacteria</taxon>
        <taxon>Parvularculales</taxon>
        <taxon>Parvularculaceae</taxon>
        <taxon>Hyphococcus</taxon>
    </lineage>
</organism>
<dbReference type="RefSeq" id="WP_274495159.1">
    <property type="nucleotide sequence ID" value="NZ_CP118166.1"/>
</dbReference>
<dbReference type="Gene3D" id="3.40.50.12780">
    <property type="entry name" value="N-terminal domain of ligase-like"/>
    <property type="match status" value="1"/>
</dbReference>
<sequence>MKSFSLSQDQISRIVGAAVADELSRRFNRHIDFLTAASWNGAVLLGQGGASLSPDEKKYCGQRVAQFFGLNDEYLNHPDAIRLDDWSALIKQGVVERLERFSFKPAARNAEDSAFIHNADEIFQDAAAAANILYGRRRLLSFVAPHSLLGLELSILTPNLLGIETIDARGMTPESLSKNLLFGDVLVATPTLWRYMMQERLKAPDNTLAVSFGEPMTPDLAIEMRNSGFGVLRELYGSTETGLIAWRDTPGDAFVLFDHWGRDGDGLKRTQPDGTSREVQSMDILTWVGPSSFRLAGRRDGAVQIGAVNVFPEAVAQTLEEHHHIESCRVLVGRRSDGASRLIAHIVLKNSALPNEKTAREIDAWCKSNLRQQERPQIYNFESTPAA</sequence>
<reference evidence="1" key="1">
    <citation type="submission" date="2023-02" db="EMBL/GenBank/DDBJ databases">
        <title>Genome sequence of Hyphococcus flavus.</title>
        <authorList>
            <person name="Rong J.-C."/>
            <person name="Zhao Q."/>
            <person name="Yi M."/>
            <person name="Wu J.-Y."/>
        </authorList>
    </citation>
    <scope>NUCLEOTIDE SEQUENCE</scope>
    <source>
        <strain evidence="1">MCCC 1K03223</strain>
    </source>
</reference>
<dbReference type="SUPFAM" id="SSF56801">
    <property type="entry name" value="Acetyl-CoA synthetase-like"/>
    <property type="match status" value="1"/>
</dbReference>
<protein>
    <recommendedName>
        <fullName evidence="3">AMP-dependent synthetase/ligase domain-containing protein</fullName>
    </recommendedName>
</protein>
<dbReference type="KEGG" id="hfl:PUV54_08260"/>
<evidence type="ECO:0000313" key="2">
    <source>
        <dbReference type="Proteomes" id="UP001214043"/>
    </source>
</evidence>
<dbReference type="InterPro" id="IPR045851">
    <property type="entry name" value="AMP-bd_C_sf"/>
</dbReference>
<accession>A0AAE9ZDT8</accession>
<evidence type="ECO:0000313" key="1">
    <source>
        <dbReference type="EMBL" id="WDI33189.1"/>
    </source>
</evidence>
<evidence type="ECO:0008006" key="3">
    <source>
        <dbReference type="Google" id="ProtNLM"/>
    </source>
</evidence>
<proteinExistence type="predicted"/>
<gene>
    <name evidence="1" type="ORF">PUV54_08260</name>
</gene>